<protein>
    <submittedName>
        <fullName evidence="4">MarR family transcriptional regulator</fullName>
    </submittedName>
</protein>
<dbReference type="RefSeq" id="WP_004937747.1">
    <property type="nucleotide sequence ID" value="NZ_BBNM01000012.1"/>
</dbReference>
<dbReference type="Pfam" id="PF12802">
    <property type="entry name" value="MarR_2"/>
    <property type="match status" value="1"/>
</dbReference>
<dbReference type="InterPro" id="IPR036388">
    <property type="entry name" value="WH-like_DNA-bd_sf"/>
</dbReference>
<dbReference type="Proteomes" id="UP000185674">
    <property type="component" value="Chromosome"/>
</dbReference>
<evidence type="ECO:0000256" key="1">
    <source>
        <dbReference type="ARBA" id="ARBA00023015"/>
    </source>
</evidence>
<dbReference type="GO" id="GO:0003677">
    <property type="term" value="F:DNA binding"/>
    <property type="evidence" value="ECO:0007669"/>
    <property type="project" value="UniProtKB-KW"/>
</dbReference>
<accession>A0A1P8EGP5</accession>
<evidence type="ECO:0000256" key="2">
    <source>
        <dbReference type="ARBA" id="ARBA00023125"/>
    </source>
</evidence>
<dbReference type="STRING" id="487316.BEN76_04885"/>
<dbReference type="GeneID" id="67511228"/>
<evidence type="ECO:0000313" key="5">
    <source>
        <dbReference type="Proteomes" id="UP000185674"/>
    </source>
</evidence>
<dbReference type="AlphaFoldDB" id="A0A1P8EGP5"/>
<dbReference type="GO" id="GO:0003700">
    <property type="term" value="F:DNA-binding transcription factor activity"/>
    <property type="evidence" value="ECO:0007669"/>
    <property type="project" value="InterPro"/>
</dbReference>
<keyword evidence="2" id="KW-0238">DNA-binding</keyword>
<dbReference type="InterPro" id="IPR036390">
    <property type="entry name" value="WH_DNA-bd_sf"/>
</dbReference>
<dbReference type="PROSITE" id="PS50995">
    <property type="entry name" value="HTH_MARR_2"/>
    <property type="match status" value="1"/>
</dbReference>
<dbReference type="SMART" id="SM00347">
    <property type="entry name" value="HTH_MARR"/>
    <property type="match status" value="1"/>
</dbReference>
<keyword evidence="1" id="KW-0805">Transcription regulation</keyword>
<dbReference type="SUPFAM" id="SSF46785">
    <property type="entry name" value="Winged helix' DNA-binding domain"/>
    <property type="match status" value="1"/>
</dbReference>
<dbReference type="InterPro" id="IPR000835">
    <property type="entry name" value="HTH_MarR-typ"/>
</dbReference>
<dbReference type="EMBL" id="CP016896">
    <property type="protein sequence ID" value="APV35381.1"/>
    <property type="molecule type" value="Genomic_DNA"/>
</dbReference>
<gene>
    <name evidence="4" type="ORF">BEN76_04885</name>
</gene>
<name>A0A1P8EGP5_9GAMM</name>
<proteinExistence type="predicted"/>
<keyword evidence="3" id="KW-0804">Transcription</keyword>
<evidence type="ECO:0000313" key="4">
    <source>
        <dbReference type="EMBL" id="APV35381.1"/>
    </source>
</evidence>
<evidence type="ECO:0000256" key="3">
    <source>
        <dbReference type="ARBA" id="ARBA00023163"/>
    </source>
</evidence>
<dbReference type="Gene3D" id="1.10.10.10">
    <property type="entry name" value="Winged helix-like DNA-binding domain superfamily/Winged helix DNA-binding domain"/>
    <property type="match status" value="1"/>
</dbReference>
<dbReference type="PANTHER" id="PTHR42756">
    <property type="entry name" value="TRANSCRIPTIONAL REGULATOR, MARR"/>
    <property type="match status" value="1"/>
</dbReference>
<dbReference type="eggNOG" id="COG1846">
    <property type="taxonomic scope" value="Bacteria"/>
</dbReference>
<reference evidence="4 5" key="1">
    <citation type="submission" date="2016-08" db="EMBL/GenBank/DDBJ databases">
        <title>Complete genome sequence of Acinetobacter baylyi strain GFJ2.</title>
        <authorList>
            <person name="Tabata M."/>
            <person name="Kuboki S."/>
            <person name="Gibu N."/>
            <person name="Kinouchi Y."/>
            <person name="Vangnai A."/>
            <person name="Kasai D."/>
            <person name="Fukuda M."/>
        </authorList>
    </citation>
    <scope>NUCLEOTIDE SEQUENCE [LARGE SCALE GENOMIC DNA]</scope>
    <source>
        <strain evidence="4 5">GFJ2</strain>
    </source>
</reference>
<organism evidence="4 5">
    <name type="scientific">Acinetobacter soli</name>
    <dbReference type="NCBI Taxonomy" id="487316"/>
    <lineage>
        <taxon>Bacteria</taxon>
        <taxon>Pseudomonadati</taxon>
        <taxon>Pseudomonadota</taxon>
        <taxon>Gammaproteobacteria</taxon>
        <taxon>Moraxellales</taxon>
        <taxon>Moraxellaceae</taxon>
        <taxon>Acinetobacter</taxon>
    </lineage>
</organism>
<sequence>MLRSSSVDRKREEEPRLSYMIARVDRIISKYLTEHLSALEISLPQFTALSVLAAKPNLSNAKLAERSFIKPQSANKILQDLLANGWIEKAPDPTHGRRILVTVTPSGLDKLNQCNQVVQQLEAQMLQGVDINLAFLIRNNLELMVKNLSTFSSLDQSKEEL</sequence>
<dbReference type="KEGG" id="asol:BEN76_04885"/>
<dbReference type="PANTHER" id="PTHR42756:SF1">
    <property type="entry name" value="TRANSCRIPTIONAL REPRESSOR OF EMRAB OPERON"/>
    <property type="match status" value="1"/>
</dbReference>